<organism evidence="3">
    <name type="scientific">Phaeodactylum tricornutum</name>
    <name type="common">Diatom</name>
    <dbReference type="NCBI Taxonomy" id="2850"/>
    <lineage>
        <taxon>Eukaryota</taxon>
        <taxon>Sar</taxon>
        <taxon>Stramenopiles</taxon>
        <taxon>Ochrophyta</taxon>
        <taxon>Bacillariophyta</taxon>
        <taxon>Bacillariophyceae</taxon>
        <taxon>Bacillariophycidae</taxon>
        <taxon>Naviculales</taxon>
        <taxon>Phaeodactylaceae</taxon>
        <taxon>Phaeodactylum</taxon>
    </lineage>
</organism>
<sequence length="366" mass="41568">MAAFDPVDSEKPAELLDPQTLHNGTIPYPTALSPSAILEFQKCPQSYLFQYLYKLKQPTSLALAKGSMLHHALEQVYDLQPAERDLSTLQNLFRRVWSQNRESDVYRDLFATPEAARDLAMESVWGREGLQLLQNYVRLENPQAVTRPNPVQREIWVRAHLTIDSSQGATGYVLPGRKPQATSTPNNKDAAAFLVRGIVDRLDMVRTPESKQAVLQIVDYKTGKAPHLKYSAGMNQKIRDEALFQLQIYALLLREKQLQKQQQFEDDAAASSQTLPVRFLRLLYLTNVNDQAETLDMDLGATPLERDSRLQDVHAQISTVWNSIIDMVSRQDPHAFVGCDRSFCYCHKCRSRFVPGSVWEPPVEPT</sequence>
<feature type="region of interest" description="Disordered" evidence="1">
    <location>
        <begin position="1"/>
        <end position="21"/>
    </location>
</feature>
<dbReference type="Pfam" id="PF12705">
    <property type="entry name" value="PDDEXK_1"/>
    <property type="match status" value="1"/>
</dbReference>
<dbReference type="InterPro" id="IPR038726">
    <property type="entry name" value="PDDEXK_AddAB-type"/>
</dbReference>
<name>A0A8J9X2I9_PHATR</name>
<proteinExistence type="predicted"/>
<accession>A0A8J9X2I9</accession>
<evidence type="ECO:0000313" key="3">
    <source>
        <dbReference type="EMBL" id="CAG9283543.1"/>
    </source>
</evidence>
<dbReference type="InterPro" id="IPR011604">
    <property type="entry name" value="PDDEXK-like_dom_sf"/>
</dbReference>
<dbReference type="EMBL" id="OU594960">
    <property type="protein sequence ID" value="CAG9283543.1"/>
    <property type="molecule type" value="Genomic_DNA"/>
</dbReference>
<feature type="domain" description="PD-(D/E)XK endonuclease-like" evidence="2">
    <location>
        <begin position="32"/>
        <end position="349"/>
    </location>
</feature>
<gene>
    <name evidence="3" type="ORF">PTTT1_LOCUS23139</name>
</gene>
<evidence type="ECO:0000256" key="1">
    <source>
        <dbReference type="SAM" id="MobiDB-lite"/>
    </source>
</evidence>
<dbReference type="Proteomes" id="UP000836788">
    <property type="component" value="Chromosome 19"/>
</dbReference>
<dbReference type="Gene3D" id="3.90.320.10">
    <property type="match status" value="1"/>
</dbReference>
<protein>
    <recommendedName>
        <fullName evidence="2">PD-(D/E)XK endonuclease-like domain-containing protein</fullName>
    </recommendedName>
</protein>
<evidence type="ECO:0000259" key="2">
    <source>
        <dbReference type="Pfam" id="PF12705"/>
    </source>
</evidence>
<dbReference type="AlphaFoldDB" id="A0A8J9X2I9"/>
<reference evidence="3" key="1">
    <citation type="submission" date="2022-02" db="EMBL/GenBank/DDBJ databases">
        <authorList>
            <person name="Giguere J D."/>
        </authorList>
    </citation>
    <scope>NUCLEOTIDE SEQUENCE</scope>
    <source>
        <strain evidence="3">CCAP 1055/1</strain>
    </source>
</reference>